<dbReference type="EMBL" id="FQUI01000021">
    <property type="protein sequence ID" value="SHE89897.1"/>
    <property type="molecule type" value="Genomic_DNA"/>
</dbReference>
<feature type="domain" description="Solute-binding protein family 3/N-terminal" evidence="5">
    <location>
        <begin position="30"/>
        <end position="253"/>
    </location>
</feature>
<dbReference type="OrthoDB" id="9774451at2"/>
<reference evidence="6" key="1">
    <citation type="submission" date="2016-11" db="EMBL/GenBank/DDBJ databases">
        <authorList>
            <person name="Varghese N."/>
            <person name="Submissions S."/>
        </authorList>
    </citation>
    <scope>NUCLEOTIDE SEQUENCE [LARGE SCALE GENOMIC DNA]</scope>
    <source>
        <strain evidence="6">DSM 16785</strain>
    </source>
</reference>
<evidence type="ECO:0000313" key="6">
    <source>
        <dbReference type="EMBL" id="SHE89897.1"/>
    </source>
</evidence>
<proteinExistence type="inferred from homology"/>
<dbReference type="RefSeq" id="WP_072864801.1">
    <property type="nucleotide sequence ID" value="NZ_FQUI01000021.1"/>
</dbReference>
<dbReference type="SUPFAM" id="SSF53850">
    <property type="entry name" value="Periplasmic binding protein-like II"/>
    <property type="match status" value="1"/>
</dbReference>
<dbReference type="Gene3D" id="3.40.190.10">
    <property type="entry name" value="Periplasmic binding protein-like II"/>
    <property type="match status" value="2"/>
</dbReference>
<dbReference type="AlphaFoldDB" id="A0A1M4X8X2"/>
<dbReference type="PANTHER" id="PTHR35936">
    <property type="entry name" value="MEMBRANE-BOUND LYTIC MUREIN TRANSGLYCOSYLASE F"/>
    <property type="match status" value="1"/>
</dbReference>
<dbReference type="Proteomes" id="UP000184334">
    <property type="component" value="Unassembled WGS sequence"/>
</dbReference>
<dbReference type="Pfam" id="PF00497">
    <property type="entry name" value="SBP_bac_3"/>
    <property type="match status" value="1"/>
</dbReference>
<keyword evidence="7" id="KW-1185">Reference proteome</keyword>
<comment type="similarity">
    <text evidence="2 4">Belongs to the bacterial solute-binding protein 3 family.</text>
</comment>
<keyword evidence="3" id="KW-0732">Signal</keyword>
<evidence type="ECO:0000256" key="2">
    <source>
        <dbReference type="ARBA" id="ARBA00010333"/>
    </source>
</evidence>
<dbReference type="InterPro" id="IPR018313">
    <property type="entry name" value="SBP_3_CS"/>
</dbReference>
<dbReference type="PANTHER" id="PTHR35936:SF19">
    <property type="entry name" value="AMINO-ACID-BINDING PROTEIN YXEM-RELATED"/>
    <property type="match status" value="1"/>
</dbReference>
<name>A0A1M4X8X2_MARH1</name>
<comment type="caution">
    <text evidence="6">The sequence shown here is derived from an EMBL/GenBank/DDBJ whole genome shotgun (WGS) entry which is preliminary data.</text>
</comment>
<evidence type="ECO:0000256" key="4">
    <source>
        <dbReference type="RuleBase" id="RU003744"/>
    </source>
</evidence>
<comment type="subcellular location">
    <subcellularLocation>
        <location evidence="1">Cell envelope</location>
    </subcellularLocation>
</comment>
<dbReference type="SMART" id="SM00062">
    <property type="entry name" value="PBPb"/>
    <property type="match status" value="1"/>
</dbReference>
<gene>
    <name evidence="6" type="ORF">SAMN02745164_01363</name>
</gene>
<sequence>MKKFIGILLVVIFALVGFSGKIEEIQKRGVLLVGQDPAYAPFYGVNEKGERIGYEIELAKMMADVLGVKVKFVITNWDGIIPALLSNKFDFVLAGMTITPERALKVNFTTAYYETGQTVFYNSEKYPNGITFEDLKKMGSKVKIAVQLGTTGEFTAEKLFPEAKILTFETVDAAAYQIITKKADILIFDELYYGSISKKYPSIKVWNKLLNKEKLGIAVKKDNLDLLLWLNTFIECKKTDGTLEQLKQKWMVDYDWGE</sequence>
<organism evidence="6 7">
    <name type="scientific">Marinitoga hydrogenitolerans (strain DSM 16785 / JCM 12826 / AT1271)</name>
    <dbReference type="NCBI Taxonomy" id="1122195"/>
    <lineage>
        <taxon>Bacteria</taxon>
        <taxon>Thermotogati</taxon>
        <taxon>Thermotogota</taxon>
        <taxon>Thermotogae</taxon>
        <taxon>Petrotogales</taxon>
        <taxon>Petrotogaceae</taxon>
        <taxon>Marinitoga</taxon>
    </lineage>
</organism>
<accession>A0A1M4X8X2</accession>
<evidence type="ECO:0000256" key="1">
    <source>
        <dbReference type="ARBA" id="ARBA00004196"/>
    </source>
</evidence>
<evidence type="ECO:0000313" key="7">
    <source>
        <dbReference type="Proteomes" id="UP000184334"/>
    </source>
</evidence>
<dbReference type="CDD" id="cd13629">
    <property type="entry name" value="PBP2_Dsm1740"/>
    <property type="match status" value="1"/>
</dbReference>
<evidence type="ECO:0000256" key="3">
    <source>
        <dbReference type="ARBA" id="ARBA00022729"/>
    </source>
</evidence>
<evidence type="ECO:0000259" key="5">
    <source>
        <dbReference type="SMART" id="SM00062"/>
    </source>
</evidence>
<dbReference type="InterPro" id="IPR001638">
    <property type="entry name" value="Solute-binding_3/MltF_N"/>
</dbReference>
<dbReference type="GO" id="GO:0030313">
    <property type="term" value="C:cell envelope"/>
    <property type="evidence" value="ECO:0007669"/>
    <property type="project" value="UniProtKB-SubCell"/>
</dbReference>
<dbReference type="STRING" id="1122195.SAMN02745164_01363"/>
<protein>
    <submittedName>
        <fullName evidence="6">Amino acid ABC transporter substrate-binding protein, PAAT family (TC 3.A.1.3.-)</fullName>
    </submittedName>
</protein>
<dbReference type="PROSITE" id="PS01039">
    <property type="entry name" value="SBP_BACTERIAL_3"/>
    <property type="match status" value="1"/>
</dbReference>